<evidence type="ECO:0000313" key="2">
    <source>
        <dbReference type="Proteomes" id="UP000199645"/>
    </source>
</evidence>
<dbReference type="EMBL" id="FONV01000009">
    <property type="protein sequence ID" value="SFF38615.1"/>
    <property type="molecule type" value="Genomic_DNA"/>
</dbReference>
<gene>
    <name evidence="1" type="ORF">SAMN05421541_109435</name>
</gene>
<dbReference type="AlphaFoldDB" id="A0A1I2I8M8"/>
<keyword evidence="2" id="KW-1185">Reference proteome</keyword>
<proteinExistence type="predicted"/>
<accession>A0A1I2I8M8</accession>
<dbReference type="RefSeq" id="WP_093618276.1">
    <property type="nucleotide sequence ID" value="NZ_BOMT01000052.1"/>
</dbReference>
<dbReference type="STRING" id="35752.SAMN05421541_109435"/>
<name>A0A1I2I8M8_9ACTN</name>
<evidence type="ECO:0000313" key="1">
    <source>
        <dbReference type="EMBL" id="SFF38615.1"/>
    </source>
</evidence>
<reference evidence="1 2" key="1">
    <citation type="submission" date="2016-10" db="EMBL/GenBank/DDBJ databases">
        <authorList>
            <person name="de Groot N.N."/>
        </authorList>
    </citation>
    <scope>NUCLEOTIDE SEQUENCE [LARGE SCALE GENOMIC DNA]</scope>
    <source>
        <strain evidence="1 2">DSM 43019</strain>
    </source>
</reference>
<dbReference type="Proteomes" id="UP000199645">
    <property type="component" value="Unassembled WGS sequence"/>
</dbReference>
<organism evidence="1 2">
    <name type="scientific">Actinoplanes philippinensis</name>
    <dbReference type="NCBI Taxonomy" id="35752"/>
    <lineage>
        <taxon>Bacteria</taxon>
        <taxon>Bacillati</taxon>
        <taxon>Actinomycetota</taxon>
        <taxon>Actinomycetes</taxon>
        <taxon>Micromonosporales</taxon>
        <taxon>Micromonosporaceae</taxon>
        <taxon>Actinoplanes</taxon>
    </lineage>
</organism>
<sequence>MPAVDRMESWRRGLMAGVLAAFAVTMLDPHAAHAGPGVAPTAGDAQVSPGPAEADLRFELKVRLIGEFPELSDGSIPASDREALLTTRLAERWSATR</sequence>
<protein>
    <submittedName>
        <fullName evidence="1">Uncharacterized protein</fullName>
    </submittedName>
</protein>